<evidence type="ECO:0000256" key="3">
    <source>
        <dbReference type="ARBA" id="ARBA00023136"/>
    </source>
</evidence>
<keyword evidence="3 4" id="KW-0472">Membrane</keyword>
<feature type="transmembrane region" description="Helical" evidence="4">
    <location>
        <begin position="173"/>
        <end position="194"/>
    </location>
</feature>
<dbReference type="Proteomes" id="UP000246132">
    <property type="component" value="Unassembled WGS sequence"/>
</dbReference>
<keyword evidence="1 4" id="KW-0812">Transmembrane</keyword>
<feature type="transmembrane region" description="Helical" evidence="4">
    <location>
        <begin position="263"/>
        <end position="282"/>
    </location>
</feature>
<evidence type="ECO:0000256" key="4">
    <source>
        <dbReference type="SAM" id="Phobius"/>
    </source>
</evidence>
<dbReference type="OrthoDB" id="8558006at2"/>
<feature type="transmembrane region" description="Helical" evidence="4">
    <location>
        <begin position="224"/>
        <end position="243"/>
    </location>
</feature>
<evidence type="ECO:0000313" key="7">
    <source>
        <dbReference type="Proteomes" id="UP000246132"/>
    </source>
</evidence>
<evidence type="ECO:0000259" key="5">
    <source>
        <dbReference type="PROSITE" id="PS50850"/>
    </source>
</evidence>
<evidence type="ECO:0000256" key="1">
    <source>
        <dbReference type="ARBA" id="ARBA00022692"/>
    </source>
</evidence>
<dbReference type="RefSeq" id="WP_109765945.1">
    <property type="nucleotide sequence ID" value="NZ_JASHJV010000001.1"/>
</dbReference>
<dbReference type="PROSITE" id="PS50850">
    <property type="entry name" value="MFS"/>
    <property type="match status" value="1"/>
</dbReference>
<feature type="transmembrane region" description="Helical" evidence="4">
    <location>
        <begin position="108"/>
        <end position="130"/>
    </location>
</feature>
<dbReference type="PANTHER" id="PTHR23534">
    <property type="entry name" value="MFS PERMEASE"/>
    <property type="match status" value="1"/>
</dbReference>
<dbReference type="InterPro" id="IPR036259">
    <property type="entry name" value="MFS_trans_sf"/>
</dbReference>
<feature type="transmembrane region" description="Helical" evidence="4">
    <location>
        <begin position="24"/>
        <end position="45"/>
    </location>
</feature>
<comment type="caution">
    <text evidence="6">The sequence shown here is derived from an EMBL/GenBank/DDBJ whole genome shotgun (WGS) entry which is preliminary data.</text>
</comment>
<keyword evidence="2 4" id="KW-1133">Transmembrane helix</keyword>
<gene>
    <name evidence="6" type="ORF">DEM25_011760</name>
</gene>
<dbReference type="Pfam" id="PF07690">
    <property type="entry name" value="MFS_1"/>
    <property type="match status" value="1"/>
</dbReference>
<feature type="transmembrane region" description="Helical" evidence="4">
    <location>
        <begin position="314"/>
        <end position="333"/>
    </location>
</feature>
<dbReference type="AlphaFoldDB" id="A0A3A8AI19"/>
<dbReference type="InterPro" id="IPR020846">
    <property type="entry name" value="MFS_dom"/>
</dbReference>
<dbReference type="GO" id="GO:0022857">
    <property type="term" value="F:transmembrane transporter activity"/>
    <property type="evidence" value="ECO:0007669"/>
    <property type="project" value="InterPro"/>
</dbReference>
<dbReference type="InterPro" id="IPR011701">
    <property type="entry name" value="MFS"/>
</dbReference>
<reference evidence="6 7" key="1">
    <citation type="journal article" date="2018" name="Int. J. Syst. Bacteriol.">
        <title>Oceaniradius stylonemae gen. nov., sp. nov., isolated from a red alga, Stylonema cornu-cervi.</title>
        <authorList>
            <person name="Jeong S."/>
        </authorList>
    </citation>
    <scope>NUCLEOTIDE SEQUENCE [LARGE SCALE GENOMIC DNA]</scope>
    <source>
        <strain evidence="6 7">StC1</strain>
    </source>
</reference>
<feature type="transmembrane region" description="Helical" evidence="4">
    <location>
        <begin position="51"/>
        <end position="71"/>
    </location>
</feature>
<dbReference type="EMBL" id="QFWV02000007">
    <property type="protein sequence ID" value="RKF06304.1"/>
    <property type="molecule type" value="Genomic_DNA"/>
</dbReference>
<feature type="transmembrane region" description="Helical" evidence="4">
    <location>
        <begin position="83"/>
        <end position="102"/>
    </location>
</feature>
<organism evidence="6 7">
    <name type="scientific">Oceaniradius stylonematis</name>
    <dbReference type="NCBI Taxonomy" id="2184161"/>
    <lineage>
        <taxon>Bacteria</taxon>
        <taxon>Pseudomonadati</taxon>
        <taxon>Pseudomonadota</taxon>
        <taxon>Alphaproteobacteria</taxon>
        <taxon>Hyphomicrobiales</taxon>
        <taxon>Ahrensiaceae</taxon>
        <taxon>Oceaniradius</taxon>
    </lineage>
</organism>
<dbReference type="PANTHER" id="PTHR23534:SF1">
    <property type="entry name" value="MAJOR FACILITATOR SUPERFAMILY PROTEIN"/>
    <property type="match status" value="1"/>
</dbReference>
<dbReference type="Gene3D" id="1.20.1250.20">
    <property type="entry name" value="MFS general substrate transporter like domains"/>
    <property type="match status" value="1"/>
</dbReference>
<feature type="domain" description="Major facilitator superfamily (MFS) profile" evidence="5">
    <location>
        <begin position="219"/>
        <end position="417"/>
    </location>
</feature>
<name>A0A3A8AI19_9HYPH</name>
<dbReference type="SUPFAM" id="SSF103473">
    <property type="entry name" value="MFS general substrate transporter"/>
    <property type="match status" value="1"/>
</dbReference>
<feature type="transmembrane region" description="Helical" evidence="4">
    <location>
        <begin position="142"/>
        <end position="161"/>
    </location>
</feature>
<sequence length="417" mass="42884">MTASAAQDLVTAKRTTLTIATSQAIVGAAAPVAISLGGLAGHYLLGADKTLATLPVTGFNIGVALGALPAAMLMRAVGRRNGFVSGAMVTALGGAIAALGLFQTSFILFATGLLVIGLGGAFVQQYRFAAADASPKLFKPKAISWVLGGGVFAAIIGPQAVIHTKDMFAPVEFAGAFVAVIGLGLLGAAILSTLKIKDHVETDPANIPTGPERSLGAIIAQPRFVVAFVCGVTTYALMSFLMTGAPLAMVGCGFSTEEATLGISWHVMAMFAPSFVTGNLIARFGKETIVATGLLILIACGLVALSGIALWQFWLALILLGVGWNFGFIGATAMLTETYTPAEKNKVQGVHDFALFGTVAFASLMSGATLNLFGGQVELGWAALNWILLPVAAVCLVVLAIFVLHDRRAASEAAHHP</sequence>
<keyword evidence="7" id="KW-1185">Reference proteome</keyword>
<accession>A0A3A8AI19</accession>
<evidence type="ECO:0000256" key="2">
    <source>
        <dbReference type="ARBA" id="ARBA00022989"/>
    </source>
</evidence>
<protein>
    <submittedName>
        <fullName evidence="6">MFS transporter</fullName>
    </submittedName>
</protein>
<feature type="transmembrane region" description="Helical" evidence="4">
    <location>
        <begin position="379"/>
        <end position="404"/>
    </location>
</feature>
<proteinExistence type="predicted"/>
<feature type="transmembrane region" description="Helical" evidence="4">
    <location>
        <begin position="353"/>
        <end position="373"/>
    </location>
</feature>
<evidence type="ECO:0000313" key="6">
    <source>
        <dbReference type="EMBL" id="RKF06304.1"/>
    </source>
</evidence>
<feature type="transmembrane region" description="Helical" evidence="4">
    <location>
        <begin position="289"/>
        <end position="308"/>
    </location>
</feature>